<reference evidence="2 3" key="1">
    <citation type="journal article" date="2020" name="ISME J.">
        <title>Parallel Reductive Genome Evolution in Desulfovibrio Ectosymbionts Independently Acquired by Trichonympha Protists in the Termite Gut.</title>
        <authorList>
            <person name="Takeuchi M."/>
            <person name="Kuwahara H."/>
            <person name="Murakami T."/>
            <person name="Takahashi K."/>
            <person name="Kajitani R."/>
            <person name="Toyoda A."/>
            <person name="Itoh T."/>
            <person name="Ohkuma M."/>
            <person name="Hongoh Y."/>
        </authorList>
    </citation>
    <scope>NUCLEOTIDE SEQUENCE [LARGE SCALE GENOMIC DNA]</scope>
    <source>
        <strain evidence="2">ZnDsv-02</strain>
    </source>
</reference>
<proteinExistence type="predicted"/>
<organism evidence="2 3">
    <name type="scientific">Candidatus Desulfovibrio kirbyi</name>
    <dbReference type="NCBI Taxonomy" id="2696086"/>
    <lineage>
        <taxon>Bacteria</taxon>
        <taxon>Pseudomonadati</taxon>
        <taxon>Thermodesulfobacteriota</taxon>
        <taxon>Desulfovibrionia</taxon>
        <taxon>Desulfovibrionales</taxon>
        <taxon>Desulfovibrionaceae</taxon>
        <taxon>Desulfovibrio</taxon>
    </lineage>
</organism>
<protein>
    <submittedName>
        <fullName evidence="2">Uncharacterized protein</fullName>
    </submittedName>
</protein>
<dbReference type="Proteomes" id="UP000505077">
    <property type="component" value="Unassembled WGS sequence"/>
</dbReference>
<dbReference type="AlphaFoldDB" id="A0A6L2R6H5"/>
<name>A0A6L2R6H5_9BACT</name>
<feature type="signal peptide" evidence="1">
    <location>
        <begin position="1"/>
        <end position="21"/>
    </location>
</feature>
<accession>A0A6L2R6H5</accession>
<evidence type="ECO:0000313" key="2">
    <source>
        <dbReference type="EMBL" id="GFH63054.1"/>
    </source>
</evidence>
<comment type="caution">
    <text evidence="2">The sequence shown here is derived from an EMBL/GenBank/DDBJ whole genome shotgun (WGS) entry which is preliminary data.</text>
</comment>
<dbReference type="EMBL" id="BLLL01000008">
    <property type="protein sequence ID" value="GFH63054.1"/>
    <property type="molecule type" value="Genomic_DNA"/>
</dbReference>
<feature type="chain" id="PRO_5026946113" evidence="1">
    <location>
        <begin position="22"/>
        <end position="136"/>
    </location>
</feature>
<evidence type="ECO:0000313" key="3">
    <source>
        <dbReference type="Proteomes" id="UP000505077"/>
    </source>
</evidence>
<keyword evidence="1" id="KW-0732">Signal</keyword>
<evidence type="ECO:0000256" key="1">
    <source>
        <dbReference type="SAM" id="SignalP"/>
    </source>
</evidence>
<gene>
    <name evidence="2" type="ORF">ZNDK_0825</name>
</gene>
<sequence>MFLIHGILALFLLFLVMPTSAASTAEVAELWTGSVYTSTYRIGICFSPEGKVRGVMRLRTFSGAVDVYHFWGAAKNSDVEARHSSGHRFTWRLLSPERVEGEIVLKSGRKIRIDGVRHHNARLAPDDCAPPAEETP</sequence>